<feature type="region of interest" description="Disordered" evidence="1">
    <location>
        <begin position="1"/>
        <end position="26"/>
    </location>
</feature>
<proteinExistence type="predicted"/>
<evidence type="ECO:0000313" key="3">
    <source>
        <dbReference type="EMBL" id="KAJ6815759.1"/>
    </source>
</evidence>
<protein>
    <submittedName>
        <fullName evidence="3">Nucleotide-sugar uncharacterized transporter 3</fullName>
    </submittedName>
</protein>
<comment type="caution">
    <text evidence="3">The sequence shown here is derived from an EMBL/GenBank/DDBJ whole genome shotgun (WGS) entry which is preliminary data.</text>
</comment>
<reference evidence="3" key="2">
    <citation type="submission" date="2023-04" db="EMBL/GenBank/DDBJ databases">
        <authorList>
            <person name="Bruccoleri R.E."/>
            <person name="Oakeley E.J."/>
            <person name="Faust A.-M."/>
            <person name="Dessus-Babus S."/>
            <person name="Altorfer M."/>
            <person name="Burckhardt D."/>
            <person name="Oertli M."/>
            <person name="Naumann U."/>
            <person name="Petersen F."/>
            <person name="Wong J."/>
        </authorList>
    </citation>
    <scope>NUCLEOTIDE SEQUENCE</scope>
    <source>
        <strain evidence="3">GSM-AAB239-AS_SAM_17_03QT</strain>
        <tissue evidence="3">Leaf</tissue>
    </source>
</reference>
<keyword evidence="4" id="KW-1185">Reference proteome</keyword>
<keyword evidence="2" id="KW-0472">Membrane</keyword>
<feature type="transmembrane region" description="Helical" evidence="2">
    <location>
        <begin position="58"/>
        <end position="80"/>
    </location>
</feature>
<name>A0AAX6FHD6_IRIPA</name>
<evidence type="ECO:0000313" key="4">
    <source>
        <dbReference type="Proteomes" id="UP001140949"/>
    </source>
</evidence>
<sequence length="160" mass="17658">MARSPKSTMLPVSDTPRGGDDTISKGSSMTKRGAYAALSYMTCAVLLVLFNKAALSSYSFPCANIITLLQMVCSTCFLYAMKRLKLISFTVGETWAVSDSTALVPLKTLLHTLPLSITYLLYMVCMYLQTICTSEVHSLMCCSWPSVYCLKSKKKKKPSF</sequence>
<dbReference type="EMBL" id="JANAVB010028527">
    <property type="protein sequence ID" value="KAJ6815759.1"/>
    <property type="molecule type" value="Genomic_DNA"/>
</dbReference>
<dbReference type="AlphaFoldDB" id="A0AAX6FHD6"/>
<evidence type="ECO:0000256" key="2">
    <source>
        <dbReference type="SAM" id="Phobius"/>
    </source>
</evidence>
<gene>
    <name evidence="3" type="ORF">M6B38_132730</name>
</gene>
<accession>A0AAX6FHD6</accession>
<organism evidence="3 4">
    <name type="scientific">Iris pallida</name>
    <name type="common">Sweet iris</name>
    <dbReference type="NCBI Taxonomy" id="29817"/>
    <lineage>
        <taxon>Eukaryota</taxon>
        <taxon>Viridiplantae</taxon>
        <taxon>Streptophyta</taxon>
        <taxon>Embryophyta</taxon>
        <taxon>Tracheophyta</taxon>
        <taxon>Spermatophyta</taxon>
        <taxon>Magnoliopsida</taxon>
        <taxon>Liliopsida</taxon>
        <taxon>Asparagales</taxon>
        <taxon>Iridaceae</taxon>
        <taxon>Iridoideae</taxon>
        <taxon>Irideae</taxon>
        <taxon>Iris</taxon>
    </lineage>
</organism>
<dbReference type="Proteomes" id="UP001140949">
    <property type="component" value="Unassembled WGS sequence"/>
</dbReference>
<evidence type="ECO:0000256" key="1">
    <source>
        <dbReference type="SAM" id="MobiDB-lite"/>
    </source>
</evidence>
<keyword evidence="2" id="KW-0812">Transmembrane</keyword>
<reference evidence="3" key="1">
    <citation type="journal article" date="2023" name="GigaByte">
        <title>Genome assembly of the bearded iris, Iris pallida Lam.</title>
        <authorList>
            <person name="Bruccoleri R.E."/>
            <person name="Oakeley E.J."/>
            <person name="Faust A.M.E."/>
            <person name="Altorfer M."/>
            <person name="Dessus-Babus S."/>
            <person name="Burckhardt D."/>
            <person name="Oertli M."/>
            <person name="Naumann U."/>
            <person name="Petersen F."/>
            <person name="Wong J."/>
        </authorList>
    </citation>
    <scope>NUCLEOTIDE SEQUENCE</scope>
    <source>
        <strain evidence="3">GSM-AAB239-AS_SAM_17_03QT</strain>
    </source>
</reference>
<keyword evidence="2" id="KW-1133">Transmembrane helix</keyword>
<feature type="transmembrane region" description="Helical" evidence="2">
    <location>
        <begin position="33"/>
        <end position="52"/>
    </location>
</feature>